<keyword evidence="2" id="KW-0732">Signal</keyword>
<dbReference type="AlphaFoldDB" id="A0A4R1B613"/>
<gene>
    <name evidence="3" type="ORF">EZJ19_14625</name>
</gene>
<dbReference type="RefSeq" id="WP_131448868.1">
    <property type="nucleotide sequence ID" value="NZ_SJZB01000051.1"/>
</dbReference>
<accession>A0A4R1B613</accession>
<comment type="caution">
    <text evidence="3">The sequence shown here is derived from an EMBL/GenBank/DDBJ whole genome shotgun (WGS) entry which is preliminary data.</text>
</comment>
<name>A0A4R1B613_9PROT</name>
<evidence type="ECO:0000256" key="1">
    <source>
        <dbReference type="SAM" id="MobiDB-lite"/>
    </source>
</evidence>
<dbReference type="Proteomes" id="UP000295443">
    <property type="component" value="Unassembled WGS sequence"/>
</dbReference>
<dbReference type="EMBL" id="SJZB01000051">
    <property type="protein sequence ID" value="TCJ11648.1"/>
    <property type="molecule type" value="Genomic_DNA"/>
</dbReference>
<proteinExistence type="predicted"/>
<feature type="chain" id="PRO_5020211885" evidence="2">
    <location>
        <begin position="24"/>
        <end position="98"/>
    </location>
</feature>
<feature type="region of interest" description="Disordered" evidence="1">
    <location>
        <begin position="59"/>
        <end position="98"/>
    </location>
</feature>
<organism evidence="3 4">
    <name type="scientific">Parasulfuritortus cantonensis</name>
    <dbReference type="NCBI Taxonomy" id="2528202"/>
    <lineage>
        <taxon>Bacteria</taxon>
        <taxon>Pseudomonadati</taxon>
        <taxon>Pseudomonadota</taxon>
        <taxon>Betaproteobacteria</taxon>
        <taxon>Nitrosomonadales</taxon>
        <taxon>Thiobacillaceae</taxon>
        <taxon>Parasulfuritortus</taxon>
    </lineage>
</organism>
<protein>
    <submittedName>
        <fullName evidence="3">Uncharacterized protein</fullName>
    </submittedName>
</protein>
<feature type="compositionally biased region" description="Basic and acidic residues" evidence="1">
    <location>
        <begin position="60"/>
        <end position="69"/>
    </location>
</feature>
<feature type="compositionally biased region" description="Basic and acidic residues" evidence="1">
    <location>
        <begin position="85"/>
        <end position="98"/>
    </location>
</feature>
<evidence type="ECO:0000313" key="4">
    <source>
        <dbReference type="Proteomes" id="UP000295443"/>
    </source>
</evidence>
<evidence type="ECO:0000313" key="3">
    <source>
        <dbReference type="EMBL" id="TCJ11648.1"/>
    </source>
</evidence>
<sequence length="98" mass="10202">MKRGKAVMSLISVPMIACLMAWAPVVSGDDTPDRPPHGPPGNPEMKAAIDACAASVARDAQGRPERKAMDACMQAKGFAPPRGGPGEHGHPPPPPRDD</sequence>
<reference evidence="3 4" key="1">
    <citation type="submission" date="2019-03" db="EMBL/GenBank/DDBJ databases">
        <title>Genome sequence of Thiobacillaceae bacterium LSR1, a sulfur-oxidizing bacterium isolated from freshwater sediment.</title>
        <authorList>
            <person name="Li S."/>
        </authorList>
    </citation>
    <scope>NUCLEOTIDE SEQUENCE [LARGE SCALE GENOMIC DNA]</scope>
    <source>
        <strain evidence="3 4">LSR1</strain>
    </source>
</reference>
<feature type="region of interest" description="Disordered" evidence="1">
    <location>
        <begin position="26"/>
        <end position="45"/>
    </location>
</feature>
<feature type="signal peptide" evidence="2">
    <location>
        <begin position="1"/>
        <end position="23"/>
    </location>
</feature>
<keyword evidence="4" id="KW-1185">Reference proteome</keyword>
<evidence type="ECO:0000256" key="2">
    <source>
        <dbReference type="SAM" id="SignalP"/>
    </source>
</evidence>